<evidence type="ECO:0000313" key="1">
    <source>
        <dbReference type="EMBL" id="MCJ0741384.1"/>
    </source>
</evidence>
<gene>
    <name evidence="1" type="ORF">MMF97_01595</name>
</gene>
<name>A0ABS9ZTY7_9SPHI</name>
<evidence type="ECO:0008006" key="3">
    <source>
        <dbReference type="Google" id="ProtNLM"/>
    </source>
</evidence>
<comment type="caution">
    <text evidence="1">The sequence shown here is derived from an EMBL/GenBank/DDBJ whole genome shotgun (WGS) entry which is preliminary data.</text>
</comment>
<proteinExistence type="predicted"/>
<organism evidence="1 2">
    <name type="scientific">Pedobacter montanisoli</name>
    <dbReference type="NCBI Taxonomy" id="2923277"/>
    <lineage>
        <taxon>Bacteria</taxon>
        <taxon>Pseudomonadati</taxon>
        <taxon>Bacteroidota</taxon>
        <taxon>Sphingobacteriia</taxon>
        <taxon>Sphingobacteriales</taxon>
        <taxon>Sphingobacteriaceae</taxon>
        <taxon>Pedobacter</taxon>
    </lineage>
</organism>
<dbReference type="RefSeq" id="WP_243357924.1">
    <property type="nucleotide sequence ID" value="NZ_JALGBH010000001.1"/>
</dbReference>
<evidence type="ECO:0000313" key="2">
    <source>
        <dbReference type="Proteomes" id="UP001165460"/>
    </source>
</evidence>
<dbReference type="Proteomes" id="UP001165460">
    <property type="component" value="Unassembled WGS sequence"/>
</dbReference>
<keyword evidence="2" id="KW-1185">Reference proteome</keyword>
<protein>
    <recommendedName>
        <fullName evidence="3">DUF3828 domain-containing protein</fullName>
    </recommendedName>
</protein>
<sequence length="204" mass="23985">MKKFVLIFICSLAFNICWGQKPVNNSDQEGIKNTIIEFLRWYKQQATQPVETIDTTKLRNYIIEWQEIDTLIKPTVNMIAVENYLDRLRASHCLSETFINNLRQYHQKIKSELKLVKASPKSDGIYSIPGLNFDVVFGSFEPEGIYDRYKSGIFRRISIVHNKAIVQFYIPQSSTYSNLKMLFTLTKEKGRWLIDYIGYYHNHP</sequence>
<dbReference type="EMBL" id="JALGBH010000001">
    <property type="protein sequence ID" value="MCJ0741384.1"/>
    <property type="molecule type" value="Genomic_DNA"/>
</dbReference>
<accession>A0ABS9ZTY7</accession>
<reference evidence="1" key="1">
    <citation type="submission" date="2022-03" db="EMBL/GenBank/DDBJ databases">
        <authorList>
            <person name="Woo C.Y."/>
        </authorList>
    </citation>
    <scope>NUCLEOTIDE SEQUENCE</scope>
    <source>
        <strain evidence="1">CYS-01</strain>
    </source>
</reference>